<comment type="caution">
    <text evidence="1">The sequence shown here is derived from an EMBL/GenBank/DDBJ whole genome shotgun (WGS) entry which is preliminary data.</text>
</comment>
<dbReference type="OrthoDB" id="5175769at2"/>
<dbReference type="RefSeq" id="WP_129183481.1">
    <property type="nucleotide sequence ID" value="NZ_JAGIOG010000001.1"/>
</dbReference>
<proteinExistence type="predicted"/>
<evidence type="ECO:0008006" key="3">
    <source>
        <dbReference type="Google" id="ProtNLM"/>
    </source>
</evidence>
<keyword evidence="2" id="KW-1185">Reference proteome</keyword>
<protein>
    <recommendedName>
        <fullName evidence="3">Nucleotidyl transferase AbiEii/AbiGii toxin family protein</fullName>
    </recommendedName>
</protein>
<dbReference type="AlphaFoldDB" id="A0A641ALY6"/>
<reference evidence="1" key="1">
    <citation type="submission" date="2019-09" db="EMBL/GenBank/DDBJ databases">
        <authorList>
            <person name="Li J."/>
        </authorList>
    </citation>
    <scope>NUCLEOTIDE SEQUENCE [LARGE SCALE GENOMIC DNA]</scope>
    <source>
        <strain evidence="1">NRBC 14897</strain>
    </source>
</reference>
<evidence type="ECO:0000313" key="2">
    <source>
        <dbReference type="Proteomes" id="UP001515100"/>
    </source>
</evidence>
<gene>
    <name evidence="1" type="ORF">ESP62_010735</name>
</gene>
<organism evidence="1 2">
    <name type="scientific">Aeromicrobium fastidiosum</name>
    <dbReference type="NCBI Taxonomy" id="52699"/>
    <lineage>
        <taxon>Bacteria</taxon>
        <taxon>Bacillati</taxon>
        <taxon>Actinomycetota</taxon>
        <taxon>Actinomycetes</taxon>
        <taxon>Propionibacteriales</taxon>
        <taxon>Nocardioidaceae</taxon>
        <taxon>Aeromicrobium</taxon>
    </lineage>
</organism>
<evidence type="ECO:0000313" key="1">
    <source>
        <dbReference type="EMBL" id="KAA1375934.1"/>
    </source>
</evidence>
<dbReference type="Proteomes" id="UP001515100">
    <property type="component" value="Unassembled WGS sequence"/>
</dbReference>
<sequence>MVIELPVLPPPVDELWHALLELGDRLDVPWALIGGQMVLLHALEHGQEPPQISQDGDVIADIRAVPGALKHLVADLERMGFALQSISTDGLAHRYTRPAVPRPVVIDVLAPEGLGERADLTTTPPGRTIEVPGGTQALGRAEHVTVVHQGHRGAIPRPTLLAAIVGKAAATALPGPDRHYRDLALLCALVPDPFELVEQLTRKDRQRMRRASKLLDDSHPAWALVPDAIRSAGQIAYGVLHG</sequence>
<name>A0A641ALY6_9ACTN</name>
<dbReference type="EMBL" id="SDPP02000003">
    <property type="protein sequence ID" value="KAA1375934.1"/>
    <property type="molecule type" value="Genomic_DNA"/>
</dbReference>
<accession>A0A641ALY6</accession>